<dbReference type="Proteomes" id="UP000298061">
    <property type="component" value="Unassembled WGS sequence"/>
</dbReference>
<evidence type="ECO:0000256" key="1">
    <source>
        <dbReference type="ARBA" id="ARBA00000451"/>
    </source>
</evidence>
<dbReference type="SUPFAM" id="SSF48452">
    <property type="entry name" value="TPR-like"/>
    <property type="match status" value="1"/>
</dbReference>
<dbReference type="InterPro" id="IPR011990">
    <property type="entry name" value="TPR-like_helical_dom_sf"/>
</dbReference>
<dbReference type="PROSITE" id="PS51700">
    <property type="entry name" value="SEPARIN"/>
    <property type="match status" value="1"/>
</dbReference>
<keyword evidence="8" id="KW-1185">Reference proteome</keyword>
<dbReference type="OrthoDB" id="10255632at2759"/>
<dbReference type="GO" id="GO:0051307">
    <property type="term" value="P:meiotic chromosome separation"/>
    <property type="evidence" value="ECO:0007669"/>
    <property type="project" value="TreeGrafter"/>
</dbReference>
<dbReference type="Gene3D" id="1.25.40.10">
    <property type="entry name" value="Tetratricopeptide repeat domain"/>
    <property type="match status" value="1"/>
</dbReference>
<protein>
    <recommendedName>
        <fullName evidence="2">separase</fullName>
        <ecNumber evidence="2">3.4.22.49</ecNumber>
    </recommendedName>
</protein>
<dbReference type="Pfam" id="PF03568">
    <property type="entry name" value="Separin_C"/>
    <property type="match status" value="1"/>
</dbReference>
<keyword evidence="3" id="KW-0378">Hydrolase</keyword>
<reference evidence="7 8" key="1">
    <citation type="submission" date="2019-02" db="EMBL/GenBank/DDBJ databases">
        <title>Genome sequencing of the rare red list fungi Hericium alpestre (H. flagellum).</title>
        <authorList>
            <person name="Buettner E."/>
            <person name="Kellner H."/>
        </authorList>
    </citation>
    <scope>NUCLEOTIDE SEQUENCE [LARGE SCALE GENOMIC DNA]</scope>
    <source>
        <strain evidence="7 8">DSM 108284</strain>
    </source>
</reference>
<dbReference type="InterPro" id="IPR005314">
    <property type="entry name" value="Peptidase_C50"/>
</dbReference>
<evidence type="ECO:0000256" key="2">
    <source>
        <dbReference type="ARBA" id="ARBA00012489"/>
    </source>
</evidence>
<proteinExistence type="predicted"/>
<dbReference type="GO" id="GO:0005737">
    <property type="term" value="C:cytoplasm"/>
    <property type="evidence" value="ECO:0007669"/>
    <property type="project" value="TreeGrafter"/>
</dbReference>
<dbReference type="EMBL" id="SFCI01000998">
    <property type="protein sequence ID" value="TFY77124.1"/>
    <property type="molecule type" value="Genomic_DNA"/>
</dbReference>
<dbReference type="InterPro" id="IPR030397">
    <property type="entry name" value="SEPARIN_core_dom"/>
</dbReference>
<sequence length="891" mass="99562">MHGLEWRIADGLLTTLFGLAHNYASRGSVREAEYFAEQAHELAVSLNAPIMICRALAKTGELQLQLGELEKGHEALLKAAESLKDVPGPDAADIRRLHAEYSRLNAKDSDALQLYSEAAYILEELNKMFSTMDGFGIRRSTILSKDAPSKADALVPQLVSSVLRKHIWLLRDDVGKEYQLLLDKFLALPASLETKAEEHTLLAKLTLHDAYDCFREDMFLNSLTESTIALPLGMSVSKSLLASSSVQGIMETLTDAEKLFWSTLSATARRGRVSQLKEVANSLALIQAYTTSLGGSLSEAPVLVSNLLALTLRRELLEVIQGKFPLSQTADDLRWPSVTSNGSPIAPVREQRKRRFESRGSSDDEDDEPVDDDTWLQDYWTSVEKKCRLQNVDPDSLIHSKVDDLPENWTVVNISVTDDKSSMFITRQRAHHAPVVFCLPLKGRRESDGDEHLAYSDAVEELKEIIRLNDEGTKQAIHVKNGDKEARAAWWADRTTLDKRLQDLLENMEFCWLGAFKTTLSPPANVSSDAIADLHSRLEKVFKRGLVSQDKKQRPRTRLDDTLVECFSMLSPKCRDEELEDLIYFIFDLYQFHGVQVAIAEVDIDQLVVDLRTALEEHAAATKAKSQKTLQEDSHMFLILDKNVQAFPWESIPILRGQSVSRIPSVDFLLDRLELVKCKRKRKGRQSPESDAARPMDRLDLNPKSAYYVLNPSGDLGGTETRFASWLTGMNAVGWEGVIGRVPSEQQMLDALSRNDLFIYFGHGGAEQYVRSHKIRHLPKCAATMLWGCSSGLLKDMGDFDRIGTPNNYMLAGCPTLVANLWDVTDRDIDKFSQAVFDEIHLTAEHVGAHAGATGEDVTSVVTAVARAREVCKLKYLTGAAPVIYGIPFYL</sequence>
<organism evidence="7 8">
    <name type="scientific">Hericium alpestre</name>
    <dbReference type="NCBI Taxonomy" id="135208"/>
    <lineage>
        <taxon>Eukaryota</taxon>
        <taxon>Fungi</taxon>
        <taxon>Dikarya</taxon>
        <taxon>Basidiomycota</taxon>
        <taxon>Agaricomycotina</taxon>
        <taxon>Agaricomycetes</taxon>
        <taxon>Russulales</taxon>
        <taxon>Hericiaceae</taxon>
        <taxon>Hericium</taxon>
    </lineage>
</organism>
<evidence type="ECO:0000259" key="6">
    <source>
        <dbReference type="PROSITE" id="PS51700"/>
    </source>
</evidence>
<evidence type="ECO:0000256" key="3">
    <source>
        <dbReference type="ARBA" id="ARBA00022801"/>
    </source>
</evidence>
<evidence type="ECO:0000313" key="7">
    <source>
        <dbReference type="EMBL" id="TFY77124.1"/>
    </source>
</evidence>
<dbReference type="GO" id="GO:0004197">
    <property type="term" value="F:cysteine-type endopeptidase activity"/>
    <property type="evidence" value="ECO:0007669"/>
    <property type="project" value="InterPro"/>
</dbReference>
<name>A0A4Y9ZS72_9AGAM</name>
<gene>
    <name evidence="7" type="ORF">EWM64_g6889</name>
</gene>
<dbReference type="AlphaFoldDB" id="A0A4Y9ZS72"/>
<evidence type="ECO:0000256" key="5">
    <source>
        <dbReference type="SAM" id="MobiDB-lite"/>
    </source>
</evidence>
<dbReference type="EC" id="3.4.22.49" evidence="2"/>
<dbReference type="GO" id="GO:0044732">
    <property type="term" value="C:mitotic spindle pole body"/>
    <property type="evidence" value="ECO:0007669"/>
    <property type="project" value="TreeGrafter"/>
</dbReference>
<evidence type="ECO:0000313" key="8">
    <source>
        <dbReference type="Proteomes" id="UP000298061"/>
    </source>
</evidence>
<dbReference type="GO" id="GO:0072686">
    <property type="term" value="C:mitotic spindle"/>
    <property type="evidence" value="ECO:0007669"/>
    <property type="project" value="TreeGrafter"/>
</dbReference>
<comment type="catalytic activity">
    <reaction evidence="1">
        <text>All bonds known to be hydrolyzed by this endopeptidase have arginine in P1 and an acidic residue in P4. P6 is often occupied by an acidic residue or by a hydroxy-amino-acid residue, the phosphorylation of which enhances cleavage.</text>
        <dbReference type="EC" id="3.4.22.49"/>
    </reaction>
</comment>
<evidence type="ECO:0000256" key="4">
    <source>
        <dbReference type="ARBA" id="ARBA00022829"/>
    </source>
</evidence>
<comment type="caution">
    <text evidence="7">The sequence shown here is derived from an EMBL/GenBank/DDBJ whole genome shotgun (WGS) entry which is preliminary data.</text>
</comment>
<feature type="domain" description="Peptidase C50" evidence="6">
    <location>
        <begin position="703"/>
        <end position="800"/>
    </location>
</feature>
<feature type="compositionally biased region" description="Acidic residues" evidence="5">
    <location>
        <begin position="363"/>
        <end position="372"/>
    </location>
</feature>
<dbReference type="PANTHER" id="PTHR12792:SF0">
    <property type="entry name" value="SEPARIN"/>
    <property type="match status" value="1"/>
</dbReference>
<dbReference type="GO" id="GO:0005634">
    <property type="term" value="C:nucleus"/>
    <property type="evidence" value="ECO:0007669"/>
    <property type="project" value="InterPro"/>
</dbReference>
<accession>A0A4Y9ZS72</accession>
<dbReference type="STRING" id="135208.A0A4Y9ZS72"/>
<keyword evidence="4" id="KW-0159">Chromosome partition</keyword>
<dbReference type="PANTHER" id="PTHR12792">
    <property type="entry name" value="EXTRA SPINDLE POLES 1-RELATED"/>
    <property type="match status" value="1"/>
</dbReference>
<dbReference type="GO" id="GO:0006508">
    <property type="term" value="P:proteolysis"/>
    <property type="evidence" value="ECO:0007669"/>
    <property type="project" value="InterPro"/>
</dbReference>
<feature type="region of interest" description="Disordered" evidence="5">
    <location>
        <begin position="335"/>
        <end position="372"/>
    </location>
</feature>